<comment type="caution">
    <text evidence="1">The sequence shown here is derived from an EMBL/GenBank/DDBJ whole genome shotgun (WGS) entry which is preliminary data.</text>
</comment>
<name>T2PIJ5_9BIFI</name>
<dbReference type="EMBL" id="ATJN01000152">
    <property type="protein sequence ID" value="EPI49623.1"/>
    <property type="molecule type" value="Genomic_DNA"/>
</dbReference>
<organism evidence="1 2">
    <name type="scientific">Gardnerella pickettii JCP8017A</name>
    <dbReference type="NCBI Taxonomy" id="1261062"/>
    <lineage>
        <taxon>Bacteria</taxon>
        <taxon>Bacillati</taxon>
        <taxon>Actinomycetota</taxon>
        <taxon>Actinomycetes</taxon>
        <taxon>Bifidobacteriales</taxon>
        <taxon>Bifidobacteriaceae</taxon>
        <taxon>Gardnerella</taxon>
        <taxon>Gardnerella pickettii</taxon>
    </lineage>
</organism>
<accession>T2PIJ5</accession>
<gene>
    <name evidence="1" type="ORF">HMPREF1577_01430</name>
</gene>
<proteinExistence type="predicted"/>
<reference evidence="1 2" key="1">
    <citation type="submission" date="2013-06" db="EMBL/GenBank/DDBJ databases">
        <authorList>
            <person name="Weinstock G."/>
            <person name="Sodergren E."/>
            <person name="Lobos E.A."/>
            <person name="Fulton L."/>
            <person name="Fulton R."/>
            <person name="Courtney L."/>
            <person name="Fronick C."/>
            <person name="O'Laughlin M."/>
            <person name="Godfrey J."/>
            <person name="Wilson R.M."/>
            <person name="Miner T."/>
            <person name="Farmer C."/>
            <person name="Delehaunty K."/>
            <person name="Cordes M."/>
            <person name="Minx P."/>
            <person name="Tomlinson C."/>
            <person name="Chen J."/>
            <person name="Wollam A."/>
            <person name="Pepin K.H."/>
            <person name="Bhonagiri V."/>
            <person name="Zhang X."/>
            <person name="Warren W."/>
            <person name="Mitreva M."/>
            <person name="Mardis E.R."/>
            <person name="Wilson R.K."/>
        </authorList>
    </citation>
    <scope>NUCLEOTIDE SEQUENCE [LARGE SCALE GENOMIC DNA]</scope>
    <source>
        <strain evidence="1 2">JCP8017A</strain>
    </source>
</reference>
<sequence>MLLCDTFHNLLELLYYFGFAASCAIYERGLSSNVRYLFLFVMIYVRFAEKFSRMLDLAVTYKRLITFNLILDYT</sequence>
<evidence type="ECO:0000313" key="1">
    <source>
        <dbReference type="EMBL" id="EPI49623.1"/>
    </source>
</evidence>
<dbReference type="Proteomes" id="UP000015779">
    <property type="component" value="Unassembled WGS sequence"/>
</dbReference>
<dbReference type="AlphaFoldDB" id="T2PIJ5"/>
<dbReference type="HOGENOM" id="CLU_2682517_0_0_11"/>
<protein>
    <submittedName>
        <fullName evidence="1">Uncharacterized protein</fullName>
    </submittedName>
</protein>
<evidence type="ECO:0000313" key="2">
    <source>
        <dbReference type="Proteomes" id="UP000015779"/>
    </source>
</evidence>